<dbReference type="GeneID" id="27901477"/>
<reference evidence="1 2" key="1">
    <citation type="journal article" date="2012" name="PLoS Pathog.">
        <title>Diverse lifestyles and strategies of plant pathogenesis encoded in the genomes of eighteen Dothideomycetes fungi.</title>
        <authorList>
            <person name="Ohm R.A."/>
            <person name="Feau N."/>
            <person name="Henrissat B."/>
            <person name="Schoch C.L."/>
            <person name="Horwitz B.A."/>
            <person name="Barry K.W."/>
            <person name="Condon B.J."/>
            <person name="Copeland A.C."/>
            <person name="Dhillon B."/>
            <person name="Glaser F."/>
            <person name="Hesse C.N."/>
            <person name="Kosti I."/>
            <person name="LaButti K."/>
            <person name="Lindquist E.A."/>
            <person name="Lucas S."/>
            <person name="Salamov A.A."/>
            <person name="Bradshaw R.E."/>
            <person name="Ciuffetti L."/>
            <person name="Hamelin R.C."/>
            <person name="Kema G.H.J."/>
            <person name="Lawrence C."/>
            <person name="Scott J.A."/>
            <person name="Spatafora J.W."/>
            <person name="Turgeon B.G."/>
            <person name="de Wit P.J.G.M."/>
            <person name="Zhong S."/>
            <person name="Goodwin S.B."/>
            <person name="Grigoriev I.V."/>
        </authorList>
    </citation>
    <scope>NUCLEOTIDE SEQUENCE [LARGE SCALE GENOMIC DNA]</scope>
    <source>
        <strain evidence="1 2">SO2202</strain>
    </source>
</reference>
<dbReference type="RefSeq" id="XP_016763804.1">
    <property type="nucleotide sequence ID" value="XM_016904340.1"/>
</dbReference>
<evidence type="ECO:0000313" key="2">
    <source>
        <dbReference type="Proteomes" id="UP000016931"/>
    </source>
</evidence>
<dbReference type="EMBL" id="KB456261">
    <property type="protein sequence ID" value="EMF15683.1"/>
    <property type="molecule type" value="Genomic_DNA"/>
</dbReference>
<accession>M3CPL6</accession>
<protein>
    <submittedName>
        <fullName evidence="1">Uncharacterized protein</fullName>
    </submittedName>
</protein>
<dbReference type="OMA" id="GCEVSYV"/>
<dbReference type="Proteomes" id="UP000016931">
    <property type="component" value="Unassembled WGS sequence"/>
</dbReference>
<sequence length="229" mass="25734">MASHLLSLPREVRNSRPTLSRGCSYQPQATRTDFLSVISEIVIVDDQPFHLHKPISGNGNDALSLRTTKTSAPGSGLSATCKQLNLEYSSLIQKAAFTPGSKIIAPVYDFNFQELTKYIKTLRPHEIRVVNANELLVVKLYIFATTLSAEAAESLLEWIRCCERLKIEFTYVVEWTQIDTSHFQNMKSAIDGTIEGKKILNAIGSRNVKAWSWEGYQAELKKEEEARSP</sequence>
<proteinExistence type="predicted"/>
<dbReference type="OrthoDB" id="3639334at2759"/>
<name>M3CPL6_SPHMS</name>
<gene>
    <name evidence="1" type="ORF">SEPMUDRAFT_147501</name>
</gene>
<keyword evidence="2" id="KW-1185">Reference proteome</keyword>
<evidence type="ECO:0000313" key="1">
    <source>
        <dbReference type="EMBL" id="EMF15683.1"/>
    </source>
</evidence>
<dbReference type="HOGENOM" id="CLU_1210448_0_0_1"/>
<organism evidence="1 2">
    <name type="scientific">Sphaerulina musiva (strain SO2202)</name>
    <name type="common">Poplar stem canker fungus</name>
    <name type="synonym">Septoria musiva</name>
    <dbReference type="NCBI Taxonomy" id="692275"/>
    <lineage>
        <taxon>Eukaryota</taxon>
        <taxon>Fungi</taxon>
        <taxon>Dikarya</taxon>
        <taxon>Ascomycota</taxon>
        <taxon>Pezizomycotina</taxon>
        <taxon>Dothideomycetes</taxon>
        <taxon>Dothideomycetidae</taxon>
        <taxon>Mycosphaerellales</taxon>
        <taxon>Mycosphaerellaceae</taxon>
        <taxon>Sphaerulina</taxon>
    </lineage>
</organism>
<dbReference type="AlphaFoldDB" id="M3CPL6"/>
<dbReference type="eggNOG" id="ENOG502RM0U">
    <property type="taxonomic scope" value="Eukaryota"/>
</dbReference>